<dbReference type="GO" id="GO:0005768">
    <property type="term" value="C:endosome"/>
    <property type="evidence" value="ECO:0007669"/>
    <property type="project" value="TreeGrafter"/>
</dbReference>
<keyword evidence="1" id="KW-1133">Transmembrane helix</keyword>
<gene>
    <name evidence="2" type="ORF">Ahy_B10g106093</name>
</gene>
<feature type="transmembrane region" description="Helical" evidence="1">
    <location>
        <begin position="9"/>
        <end position="28"/>
    </location>
</feature>
<dbReference type="AlphaFoldDB" id="A0A444X9S7"/>
<dbReference type="PANTHER" id="PTHR37742:SF1">
    <property type="entry name" value="OS01G0810200 PROTEIN"/>
    <property type="match status" value="1"/>
</dbReference>
<accession>A0A444X9S7</accession>
<evidence type="ECO:0000313" key="2">
    <source>
        <dbReference type="EMBL" id="RYQ86424.1"/>
    </source>
</evidence>
<organism evidence="2 3">
    <name type="scientific">Arachis hypogaea</name>
    <name type="common">Peanut</name>
    <dbReference type="NCBI Taxonomy" id="3818"/>
    <lineage>
        <taxon>Eukaryota</taxon>
        <taxon>Viridiplantae</taxon>
        <taxon>Streptophyta</taxon>
        <taxon>Embryophyta</taxon>
        <taxon>Tracheophyta</taxon>
        <taxon>Spermatophyta</taxon>
        <taxon>Magnoliopsida</taxon>
        <taxon>eudicotyledons</taxon>
        <taxon>Gunneridae</taxon>
        <taxon>Pentapetalae</taxon>
        <taxon>rosids</taxon>
        <taxon>fabids</taxon>
        <taxon>Fabales</taxon>
        <taxon>Fabaceae</taxon>
        <taxon>Papilionoideae</taxon>
        <taxon>50 kb inversion clade</taxon>
        <taxon>dalbergioids sensu lato</taxon>
        <taxon>Dalbergieae</taxon>
        <taxon>Pterocarpus clade</taxon>
        <taxon>Arachis</taxon>
    </lineage>
</organism>
<dbReference type="Proteomes" id="UP000289738">
    <property type="component" value="Chromosome B10"/>
</dbReference>
<dbReference type="GO" id="GO:0005802">
    <property type="term" value="C:trans-Golgi network"/>
    <property type="evidence" value="ECO:0007669"/>
    <property type="project" value="TreeGrafter"/>
</dbReference>
<keyword evidence="1" id="KW-0812">Transmembrane</keyword>
<evidence type="ECO:0000313" key="3">
    <source>
        <dbReference type="Proteomes" id="UP000289738"/>
    </source>
</evidence>
<keyword evidence="3" id="KW-1185">Reference proteome</keyword>
<comment type="caution">
    <text evidence="2">The sequence shown here is derived from an EMBL/GenBank/DDBJ whole genome shotgun (WGS) entry which is preliminary data.</text>
</comment>
<name>A0A444X9S7_ARAHY</name>
<evidence type="ECO:0000256" key="1">
    <source>
        <dbReference type="SAM" id="Phobius"/>
    </source>
</evidence>
<sequence length="85" mass="9722">MLQFLQRPLSLPFVLTIFLFFTWISLHFHTASKASSSSLHWTAIHHINLNLLRFRSGIPSKILKDECGWLLDPLSLAYASRISGL</sequence>
<reference evidence="2 3" key="1">
    <citation type="submission" date="2019-01" db="EMBL/GenBank/DDBJ databases">
        <title>Sequencing of cultivated peanut Arachis hypogaea provides insights into genome evolution and oil improvement.</title>
        <authorList>
            <person name="Chen X."/>
        </authorList>
    </citation>
    <scope>NUCLEOTIDE SEQUENCE [LARGE SCALE GENOMIC DNA]</scope>
    <source>
        <strain evidence="3">cv. Fuhuasheng</strain>
        <tissue evidence="2">Leaves</tissue>
    </source>
</reference>
<dbReference type="PANTHER" id="PTHR37742">
    <property type="entry name" value="OS01G0810200 PROTEIN"/>
    <property type="match status" value="1"/>
</dbReference>
<keyword evidence="1" id="KW-0472">Membrane</keyword>
<dbReference type="EMBL" id="SDMP01000020">
    <property type="protein sequence ID" value="RYQ86424.1"/>
    <property type="molecule type" value="Genomic_DNA"/>
</dbReference>
<proteinExistence type="predicted"/>
<protein>
    <submittedName>
        <fullName evidence="2">Uncharacterized protein</fullName>
    </submittedName>
</protein>